<feature type="domain" description="Importin N-terminal" evidence="8">
    <location>
        <begin position="31"/>
        <end position="107"/>
    </location>
</feature>
<evidence type="ECO:0000256" key="4">
    <source>
        <dbReference type="ARBA" id="ARBA00022490"/>
    </source>
</evidence>
<evidence type="ECO:0000313" key="9">
    <source>
        <dbReference type="EMBL" id="OZJ04408.1"/>
    </source>
</evidence>
<dbReference type="GO" id="GO:0034399">
    <property type="term" value="C:nuclear periphery"/>
    <property type="evidence" value="ECO:0007669"/>
    <property type="project" value="EnsemblFungi"/>
</dbReference>
<dbReference type="GO" id="GO:0060188">
    <property type="term" value="P:regulation of protein desumoylation"/>
    <property type="evidence" value="ECO:0007669"/>
    <property type="project" value="EnsemblFungi"/>
</dbReference>
<keyword evidence="10" id="KW-1185">Reference proteome</keyword>
<keyword evidence="4" id="KW-0963">Cytoplasm</keyword>
<dbReference type="InterPro" id="IPR057672">
    <property type="entry name" value="TPR_IPO4/5"/>
</dbReference>
<evidence type="ECO:0000259" key="8">
    <source>
        <dbReference type="PROSITE" id="PS50166"/>
    </source>
</evidence>
<dbReference type="Pfam" id="PF25780">
    <property type="entry name" value="TPR_IPO5"/>
    <property type="match status" value="1"/>
</dbReference>
<dbReference type="GO" id="GO:0007088">
    <property type="term" value="P:regulation of mitotic nuclear division"/>
    <property type="evidence" value="ECO:0007669"/>
    <property type="project" value="EnsemblFungi"/>
</dbReference>
<evidence type="ECO:0000256" key="5">
    <source>
        <dbReference type="ARBA" id="ARBA00022737"/>
    </source>
</evidence>
<comment type="caution">
    <text evidence="9">The sequence shown here is derived from an EMBL/GenBank/DDBJ whole genome shotgun (WGS) entry which is preliminary data.</text>
</comment>
<dbReference type="Pfam" id="PF18816">
    <property type="entry name" value="Importin_rep_5"/>
    <property type="match status" value="1"/>
</dbReference>
<keyword evidence="6" id="KW-0653">Protein transport</keyword>
<dbReference type="InterPro" id="IPR041653">
    <property type="entry name" value="Importin_rep_4"/>
</dbReference>
<dbReference type="Gene3D" id="1.25.10.10">
    <property type="entry name" value="Leucine-rich Repeat Variant"/>
    <property type="match status" value="1"/>
</dbReference>
<evidence type="ECO:0000256" key="2">
    <source>
        <dbReference type="ARBA" id="ARBA00004496"/>
    </source>
</evidence>
<dbReference type="GO" id="GO:0006606">
    <property type="term" value="P:protein import into nucleus"/>
    <property type="evidence" value="ECO:0007669"/>
    <property type="project" value="EnsemblFungi"/>
</dbReference>
<dbReference type="GO" id="GO:0008139">
    <property type="term" value="F:nuclear localization sequence binding"/>
    <property type="evidence" value="ECO:0007669"/>
    <property type="project" value="EnsemblFungi"/>
</dbReference>
<name>A0A261Y1F8_9FUNG</name>
<dbReference type="InterPro" id="IPR016024">
    <property type="entry name" value="ARM-type_fold"/>
</dbReference>
<keyword evidence="7" id="KW-0539">Nucleus</keyword>
<dbReference type="Pfam" id="PF25574">
    <property type="entry name" value="TPR_IMB1"/>
    <property type="match status" value="1"/>
</dbReference>
<comment type="subcellular location">
    <subcellularLocation>
        <location evidence="2">Cytoplasm</location>
    </subcellularLocation>
    <subcellularLocation>
        <location evidence="1">Nucleus</location>
    </subcellularLocation>
</comment>
<sequence length="1091" mass="120687">MAHALNGELLGQLSGLLTNLLSPDNAFRSAAEQQLNEQWVEAQPSVTLMGLAQLLLHNPDKDQRGFCSVLLRRVALKYNAEDNQVWNLVPNDTRQQVRSALLTSLADEADTPVRHKVCDTISEIAKNDEYKDVKWPELLQALLQCSQSQNASHRESAFRIFASVPSLISNQHVDALKHVFTTSFGDPAKEVRVAALKAAVAFLQQADKSSQTAFVDVIPQMLSVLDPLAKEGDEESLVEPLTALIELAEVVPRLYRNVLPSLLHFMISLVRNKEMEEQTRQSALELLLTVAEAAPGMVKKSPDFVAQLVPAMLEMMTEITEDSHWDTTDDLDEDDTDENNVVGEHGVDRLAQAVGGAKFFPVAFEHLPHMLASDAWQSRHAALMAISAMGEGCGKAMEARLADIVPNVVVFFRDPYPRVRYATCNAIGQMCTDFQPGLQKTFHEIILSSLIPVMTDGANPRVQAHSAAALVNFAEASDKATLDPYLDVIFQNLLVLLNTPKTYVQEQAITTIATVADSAEDKFVKYHNAIMPLLFNVLHGATDKKYRLLRGKAMECASLIALAVGKEVFAPNAQDFINILIQTQREATDPDDPQVSYLLASWARMCKVLGTDFLPYLNIVMPPLLQSAQLKPDFAVVDPDEDIESKYSAEDGWEFVGVDGQQIGIKTTVLEEKCTAVEMLICYARELGAGFQPYVEQVMDIVVPLLRFYFHDGVRQAAATVIPLLLADVKKANASPEYQANMWHSVCAKLIDNIANEADPTFLVSLYMAFYESAEQMGPNCLTVGEMESFTNAANAQLKEYYEKLQQRELAKRGPDYDEDDEILAEEEEAEEAVLGELARAVHVLFQLQGTAYLPFFEKMLPIVTTFLADKNSAARQWAVCILDDLVEFCGPVSWNYRDAFLEKWFACVLDEAADVRQAAAYGVGIAAQCGGPDYAEACAAALNNLFQVINHADARSEENIYSTENCISAVSKICKFNIGKFDTNVVLPAWLDALPIVNDEEEAPLTYTYLLDLIDAQNPAILGNENANLPKLLNIFIEAILSGVLSQELSTRMTNTMKAILSSLPESTRQQFWNSLPVEKRQGLQEAGIV</sequence>
<dbReference type="EMBL" id="MVBO01000041">
    <property type="protein sequence ID" value="OZJ04408.1"/>
    <property type="molecule type" value="Genomic_DNA"/>
</dbReference>
<dbReference type="GO" id="GO:0006406">
    <property type="term" value="P:mRNA export from nucleus"/>
    <property type="evidence" value="ECO:0007669"/>
    <property type="project" value="EnsemblFungi"/>
</dbReference>
<dbReference type="PROSITE" id="PS50166">
    <property type="entry name" value="IMPORTIN_B_NT"/>
    <property type="match status" value="1"/>
</dbReference>
<dbReference type="InterPro" id="IPR040928">
    <property type="entry name" value="Importin_rep_5"/>
</dbReference>
<keyword evidence="5" id="KW-0677">Repeat</keyword>
<evidence type="ECO:0000256" key="6">
    <source>
        <dbReference type="ARBA" id="ARBA00022927"/>
    </source>
</evidence>
<keyword evidence="3" id="KW-0813">Transport</keyword>
<dbReference type="Pfam" id="PF18829">
    <property type="entry name" value="Importin_rep_6"/>
    <property type="match status" value="1"/>
</dbReference>
<organism evidence="9 10">
    <name type="scientific">Bifiguratus adelaidae</name>
    <dbReference type="NCBI Taxonomy" id="1938954"/>
    <lineage>
        <taxon>Eukaryota</taxon>
        <taxon>Fungi</taxon>
        <taxon>Fungi incertae sedis</taxon>
        <taxon>Mucoromycota</taxon>
        <taxon>Mucoromycotina</taxon>
        <taxon>Endogonomycetes</taxon>
        <taxon>Endogonales</taxon>
        <taxon>Endogonales incertae sedis</taxon>
        <taxon>Bifiguratus</taxon>
    </lineage>
</organism>
<dbReference type="OrthoDB" id="543373at2759"/>
<dbReference type="PANTHER" id="PTHR10527">
    <property type="entry name" value="IMPORTIN BETA"/>
    <property type="match status" value="1"/>
</dbReference>
<accession>A0A261Y1F8</accession>
<evidence type="ECO:0000313" key="10">
    <source>
        <dbReference type="Proteomes" id="UP000242875"/>
    </source>
</evidence>
<reference evidence="9 10" key="1">
    <citation type="journal article" date="2017" name="Mycologia">
        <title>Bifiguratus adelaidae, gen. et sp. nov., a new member of Mucoromycotina in endophytic and soil-dwelling habitats.</title>
        <authorList>
            <person name="Torres-Cruz T.J."/>
            <person name="Billingsley Tobias T.L."/>
            <person name="Almatruk M."/>
            <person name="Hesse C."/>
            <person name="Kuske C.R."/>
            <person name="Desiro A."/>
            <person name="Benucci G.M."/>
            <person name="Bonito G."/>
            <person name="Stajich J.E."/>
            <person name="Dunlap C."/>
            <person name="Arnold A.E."/>
            <person name="Porras-Alfaro A."/>
        </authorList>
    </citation>
    <scope>NUCLEOTIDE SEQUENCE [LARGE SCALE GENOMIC DNA]</scope>
    <source>
        <strain evidence="9 10">AZ0501</strain>
    </source>
</reference>
<dbReference type="InterPro" id="IPR058584">
    <property type="entry name" value="IMB1_TNPO1-like_TPR"/>
</dbReference>
<gene>
    <name evidence="9" type="ORF">BZG36_02918</name>
</gene>
<proteinExistence type="predicted"/>
<dbReference type="InterPro" id="IPR001494">
    <property type="entry name" value="Importin-beta_N"/>
</dbReference>
<evidence type="ECO:0000256" key="3">
    <source>
        <dbReference type="ARBA" id="ARBA00022448"/>
    </source>
</evidence>
<dbReference type="GO" id="GO:0061608">
    <property type="term" value="F:nuclear import signal receptor activity"/>
    <property type="evidence" value="ECO:0007669"/>
    <property type="project" value="EnsemblFungi"/>
</dbReference>
<dbReference type="Proteomes" id="UP000242875">
    <property type="component" value="Unassembled WGS sequence"/>
</dbReference>
<evidence type="ECO:0000256" key="1">
    <source>
        <dbReference type="ARBA" id="ARBA00004123"/>
    </source>
</evidence>
<dbReference type="GO" id="GO:0031267">
    <property type="term" value="F:small GTPase binding"/>
    <property type="evidence" value="ECO:0007669"/>
    <property type="project" value="InterPro"/>
</dbReference>
<protein>
    <recommendedName>
        <fullName evidence="8">Importin N-terminal domain-containing protein</fullName>
    </recommendedName>
</protein>
<dbReference type="InterPro" id="IPR011989">
    <property type="entry name" value="ARM-like"/>
</dbReference>
<dbReference type="AlphaFoldDB" id="A0A261Y1F8"/>
<evidence type="ECO:0000256" key="7">
    <source>
        <dbReference type="ARBA" id="ARBA00023242"/>
    </source>
</evidence>
<dbReference type="Pfam" id="PF13513">
    <property type="entry name" value="HEAT_EZ"/>
    <property type="match status" value="1"/>
</dbReference>
<dbReference type="InterPro" id="IPR041389">
    <property type="entry name" value="Importin_rep_6"/>
</dbReference>
<dbReference type="InterPro" id="IPR040122">
    <property type="entry name" value="Importin_beta"/>
</dbReference>
<dbReference type="Pfam" id="PF18808">
    <property type="entry name" value="Importin_rep_4"/>
    <property type="match status" value="1"/>
</dbReference>
<dbReference type="GO" id="GO:0005737">
    <property type="term" value="C:cytoplasm"/>
    <property type="evidence" value="ECO:0007669"/>
    <property type="project" value="UniProtKB-SubCell"/>
</dbReference>
<dbReference type="SUPFAM" id="SSF48371">
    <property type="entry name" value="ARM repeat"/>
    <property type="match status" value="1"/>
</dbReference>